<keyword evidence="3" id="KW-1185">Reference proteome</keyword>
<dbReference type="Pfam" id="PF06889">
    <property type="entry name" value="DUF1266"/>
    <property type="match status" value="1"/>
</dbReference>
<evidence type="ECO:0000313" key="2">
    <source>
        <dbReference type="EMBL" id="RCV60898.1"/>
    </source>
</evidence>
<dbReference type="AlphaFoldDB" id="A0A368T8X7"/>
<evidence type="ECO:0000259" key="1">
    <source>
        <dbReference type="Pfam" id="PF06889"/>
    </source>
</evidence>
<organism evidence="2 3">
    <name type="scientific">Marinitenerispora sediminis</name>
    <dbReference type="NCBI Taxonomy" id="1931232"/>
    <lineage>
        <taxon>Bacteria</taxon>
        <taxon>Bacillati</taxon>
        <taxon>Actinomycetota</taxon>
        <taxon>Actinomycetes</taxon>
        <taxon>Streptosporangiales</taxon>
        <taxon>Nocardiopsidaceae</taxon>
        <taxon>Marinitenerispora</taxon>
    </lineage>
</organism>
<proteinExistence type="predicted"/>
<name>A0A368T8X7_9ACTN</name>
<accession>A0A368T8X7</accession>
<dbReference type="EMBL" id="QEIN01000029">
    <property type="protein sequence ID" value="RCV60898.1"/>
    <property type="molecule type" value="Genomic_DNA"/>
</dbReference>
<dbReference type="InterPro" id="IPR009677">
    <property type="entry name" value="DUF1266"/>
</dbReference>
<sequence>MLAHRRRSRLPAAQLYGGAVPFSFRRDQGNQLPDVLAEPYGYFHGPMAHAFACGAPMAVNNQAPWNTIVKSCSCCGPQQKRDMLRESWGVTNVEEWRQTLERLLDDDSSDDAATLLLGMRRQLAHQYGGPVDAGTWRAAIERWCTHNGRGNDVYQQLLGTAGSILDYEKRMVADGVLPPGAFVTHMIGYDFGRAVNMARWGVHAEFTDPRTAEWYVMRAGEQCRRYFTSWPDLSTSYLMGRVLRFDDGEYGPYYTESVAAHHALMGNPQSPWLHLPWAM</sequence>
<gene>
    <name evidence="2" type="ORF">DEF24_05660</name>
</gene>
<feature type="domain" description="DUF1266" evidence="1">
    <location>
        <begin position="83"/>
        <end position="277"/>
    </location>
</feature>
<evidence type="ECO:0000313" key="3">
    <source>
        <dbReference type="Proteomes" id="UP000253318"/>
    </source>
</evidence>
<reference evidence="2 3" key="1">
    <citation type="submission" date="2018-04" db="EMBL/GenBank/DDBJ databases">
        <title>Novel actinobacteria from marine sediment.</title>
        <authorList>
            <person name="Ng Z.Y."/>
            <person name="Tan G.Y.A."/>
        </authorList>
    </citation>
    <scope>NUCLEOTIDE SEQUENCE [LARGE SCALE GENOMIC DNA]</scope>
    <source>
        <strain evidence="2 3">TPS81</strain>
    </source>
</reference>
<protein>
    <recommendedName>
        <fullName evidence="1">DUF1266 domain-containing protein</fullName>
    </recommendedName>
</protein>
<dbReference type="Proteomes" id="UP000253318">
    <property type="component" value="Unassembled WGS sequence"/>
</dbReference>
<comment type="caution">
    <text evidence="2">The sequence shown here is derived from an EMBL/GenBank/DDBJ whole genome shotgun (WGS) entry which is preliminary data.</text>
</comment>